<dbReference type="AlphaFoldDB" id="A0A2J6QR23"/>
<organism evidence="2 3">
    <name type="scientific">Hyaloscypha hepaticicola</name>
    <dbReference type="NCBI Taxonomy" id="2082293"/>
    <lineage>
        <taxon>Eukaryota</taxon>
        <taxon>Fungi</taxon>
        <taxon>Dikarya</taxon>
        <taxon>Ascomycota</taxon>
        <taxon>Pezizomycotina</taxon>
        <taxon>Leotiomycetes</taxon>
        <taxon>Helotiales</taxon>
        <taxon>Hyaloscyphaceae</taxon>
        <taxon>Hyaloscypha</taxon>
    </lineage>
</organism>
<sequence>MEEQDRNTAQGAWSLAIGDQIQTTARKVHQILYPSLSPDPGNDSTAPLLPSSYHGYDAMDAQQKVQRSSGTGSTMLALLKLLLVMAPLFTVLSSWAILLGAGLDPLAFGMLAFYLVMTLCGVIMLIAQVQLMMAKRQRARDRRHGAIIEEPTYQAPKDWKHVLYVTLSILAVYILFYAVIWMWGTITDDGTENGLPSPWHIFVVSRKLQAKIGGPSSIEHLGTCLQEAIPHRDATIADVSRCLRIMGMKPFHEGF</sequence>
<dbReference type="OrthoDB" id="5332560at2759"/>
<keyword evidence="1" id="KW-1133">Transmembrane helix</keyword>
<keyword evidence="1" id="KW-0472">Membrane</keyword>
<reference evidence="2 3" key="1">
    <citation type="submission" date="2016-05" db="EMBL/GenBank/DDBJ databases">
        <title>A degradative enzymes factory behind the ericoid mycorrhizal symbiosis.</title>
        <authorList>
            <consortium name="DOE Joint Genome Institute"/>
            <person name="Martino E."/>
            <person name="Morin E."/>
            <person name="Grelet G."/>
            <person name="Kuo A."/>
            <person name="Kohler A."/>
            <person name="Daghino S."/>
            <person name="Barry K."/>
            <person name="Choi C."/>
            <person name="Cichocki N."/>
            <person name="Clum A."/>
            <person name="Copeland A."/>
            <person name="Hainaut M."/>
            <person name="Haridas S."/>
            <person name="Labutti K."/>
            <person name="Lindquist E."/>
            <person name="Lipzen A."/>
            <person name="Khouja H.-R."/>
            <person name="Murat C."/>
            <person name="Ohm R."/>
            <person name="Olson A."/>
            <person name="Spatafora J."/>
            <person name="Veneault-Fourrey C."/>
            <person name="Henrissat B."/>
            <person name="Grigoriev I."/>
            <person name="Martin F."/>
            <person name="Perotto S."/>
        </authorList>
    </citation>
    <scope>NUCLEOTIDE SEQUENCE [LARGE SCALE GENOMIC DNA]</scope>
    <source>
        <strain evidence="2 3">UAMH 7357</strain>
    </source>
</reference>
<evidence type="ECO:0000256" key="1">
    <source>
        <dbReference type="SAM" id="Phobius"/>
    </source>
</evidence>
<protein>
    <submittedName>
        <fullName evidence="2">Uncharacterized protein</fullName>
    </submittedName>
</protein>
<feature type="transmembrane region" description="Helical" evidence="1">
    <location>
        <begin position="111"/>
        <end position="133"/>
    </location>
</feature>
<evidence type="ECO:0000313" key="2">
    <source>
        <dbReference type="EMBL" id="PMD28711.1"/>
    </source>
</evidence>
<accession>A0A2J6QR23</accession>
<keyword evidence="1" id="KW-0812">Transmembrane</keyword>
<feature type="transmembrane region" description="Helical" evidence="1">
    <location>
        <begin position="162"/>
        <end position="183"/>
    </location>
</feature>
<gene>
    <name evidence="2" type="ORF">NA56DRAFT_640290</name>
</gene>
<name>A0A2J6QR23_9HELO</name>
<dbReference type="EMBL" id="KZ613464">
    <property type="protein sequence ID" value="PMD28711.1"/>
    <property type="molecule type" value="Genomic_DNA"/>
</dbReference>
<keyword evidence="3" id="KW-1185">Reference proteome</keyword>
<dbReference type="Proteomes" id="UP000235672">
    <property type="component" value="Unassembled WGS sequence"/>
</dbReference>
<proteinExistence type="predicted"/>
<evidence type="ECO:0000313" key="3">
    <source>
        <dbReference type="Proteomes" id="UP000235672"/>
    </source>
</evidence>
<feature type="transmembrane region" description="Helical" evidence="1">
    <location>
        <begin position="77"/>
        <end position="99"/>
    </location>
</feature>